<organism evidence="2 3">
    <name type="scientific">Parelaphostrongylus tenuis</name>
    <name type="common">Meningeal worm</name>
    <dbReference type="NCBI Taxonomy" id="148309"/>
    <lineage>
        <taxon>Eukaryota</taxon>
        <taxon>Metazoa</taxon>
        <taxon>Ecdysozoa</taxon>
        <taxon>Nematoda</taxon>
        <taxon>Chromadorea</taxon>
        <taxon>Rhabditida</taxon>
        <taxon>Rhabditina</taxon>
        <taxon>Rhabditomorpha</taxon>
        <taxon>Strongyloidea</taxon>
        <taxon>Metastrongylidae</taxon>
        <taxon>Parelaphostrongylus</taxon>
    </lineage>
</organism>
<protein>
    <submittedName>
        <fullName evidence="2">Uncharacterized protein</fullName>
    </submittedName>
</protein>
<accession>A0AAD5WFJ4</accession>
<sequence length="111" mass="12578">MKVSKYLQMISKPRDQSEFQNYVADEEDHSQSMSETIEEINANYKIGGALFQGDMLLTRLAVPKASIQQNFASLIIAAIPESRLRRSYKALMKKKSNAKRSNSNNEVPELP</sequence>
<dbReference type="AlphaFoldDB" id="A0AAD5WFJ4"/>
<gene>
    <name evidence="2" type="ORF">KIN20_029328</name>
</gene>
<comment type="caution">
    <text evidence="2">The sequence shown here is derived from an EMBL/GenBank/DDBJ whole genome shotgun (WGS) entry which is preliminary data.</text>
</comment>
<evidence type="ECO:0000256" key="1">
    <source>
        <dbReference type="SAM" id="MobiDB-lite"/>
    </source>
</evidence>
<proteinExistence type="predicted"/>
<name>A0AAD5WFJ4_PARTN</name>
<evidence type="ECO:0000313" key="3">
    <source>
        <dbReference type="Proteomes" id="UP001196413"/>
    </source>
</evidence>
<reference evidence="2" key="1">
    <citation type="submission" date="2021-06" db="EMBL/GenBank/DDBJ databases">
        <title>Parelaphostrongylus tenuis whole genome reference sequence.</title>
        <authorList>
            <person name="Garwood T.J."/>
            <person name="Larsen P.A."/>
            <person name="Fountain-Jones N.M."/>
            <person name="Garbe J.R."/>
            <person name="Macchietto M.G."/>
            <person name="Kania S.A."/>
            <person name="Gerhold R.W."/>
            <person name="Richards J.E."/>
            <person name="Wolf T.M."/>
        </authorList>
    </citation>
    <scope>NUCLEOTIDE SEQUENCE</scope>
    <source>
        <strain evidence="2">MNPRO001-30</strain>
        <tissue evidence="2">Meninges</tissue>
    </source>
</reference>
<keyword evidence="3" id="KW-1185">Reference proteome</keyword>
<feature type="region of interest" description="Disordered" evidence="1">
    <location>
        <begin position="90"/>
        <end position="111"/>
    </location>
</feature>
<dbReference type="EMBL" id="JAHQIW010006123">
    <property type="protein sequence ID" value="KAJ1368241.1"/>
    <property type="molecule type" value="Genomic_DNA"/>
</dbReference>
<dbReference type="Proteomes" id="UP001196413">
    <property type="component" value="Unassembled WGS sequence"/>
</dbReference>
<evidence type="ECO:0000313" key="2">
    <source>
        <dbReference type="EMBL" id="KAJ1368241.1"/>
    </source>
</evidence>